<evidence type="ECO:0000259" key="6">
    <source>
        <dbReference type="Pfam" id="PF02656"/>
    </source>
</evidence>
<sequence length="108" mass="11579">MDEGELIDVGAQAERTALAWQRTGIGAMAVGVLLLRGQLHHNLLSPWPGLLLAVSAVIGVLVCVPQRYRRVLRNVRAGRTPLSSAMVPGTTLVLALTVIGICVDLMWN</sequence>
<comment type="caution">
    <text evidence="7">The sequence shown here is derived from an EMBL/GenBank/DDBJ whole genome shotgun (WGS) entry which is preliminary data.</text>
</comment>
<reference evidence="7 8" key="1">
    <citation type="journal article" date="2019" name="Environ. Microbiol.">
        <title>Species interactions and distinct microbial communities in high Arctic permafrost affected cryosols are associated with the CH4 and CO2 gas fluxes.</title>
        <authorList>
            <person name="Altshuler I."/>
            <person name="Hamel J."/>
            <person name="Turney S."/>
            <person name="Magnuson E."/>
            <person name="Levesque R."/>
            <person name="Greer C."/>
            <person name="Whyte L.G."/>
        </authorList>
    </citation>
    <scope>NUCLEOTIDE SEQUENCE [LARGE SCALE GENOMIC DNA]</scope>
    <source>
        <strain evidence="7 8">S5.20</strain>
    </source>
</reference>
<dbReference type="EMBL" id="RCZG01000010">
    <property type="protein sequence ID" value="TPG31862.1"/>
    <property type="molecule type" value="Genomic_DNA"/>
</dbReference>
<evidence type="ECO:0000313" key="7">
    <source>
        <dbReference type="EMBL" id="TPG31862.1"/>
    </source>
</evidence>
<protein>
    <submittedName>
        <fullName evidence="7">DUF202 domain-containing protein</fullName>
    </submittedName>
</protein>
<comment type="subcellular location">
    <subcellularLocation>
        <location evidence="1">Endomembrane system</location>
        <topology evidence="1">Multi-pass membrane protein</topology>
    </subcellularLocation>
</comment>
<evidence type="ECO:0000256" key="2">
    <source>
        <dbReference type="ARBA" id="ARBA00022692"/>
    </source>
</evidence>
<evidence type="ECO:0000313" key="8">
    <source>
        <dbReference type="Proteomes" id="UP000320095"/>
    </source>
</evidence>
<keyword evidence="4 5" id="KW-0472">Membrane</keyword>
<dbReference type="RefSeq" id="WP_140695223.1">
    <property type="nucleotide sequence ID" value="NZ_RCZG01000010.1"/>
</dbReference>
<evidence type="ECO:0000256" key="1">
    <source>
        <dbReference type="ARBA" id="ARBA00004127"/>
    </source>
</evidence>
<feature type="transmembrane region" description="Helical" evidence="5">
    <location>
        <begin position="85"/>
        <end position="107"/>
    </location>
</feature>
<organism evidence="7 8">
    <name type="scientific">Mycolicibacterium hodleri</name>
    <dbReference type="NCBI Taxonomy" id="49897"/>
    <lineage>
        <taxon>Bacteria</taxon>
        <taxon>Bacillati</taxon>
        <taxon>Actinomycetota</taxon>
        <taxon>Actinomycetes</taxon>
        <taxon>Mycobacteriales</taxon>
        <taxon>Mycobacteriaceae</taxon>
        <taxon>Mycolicibacterium</taxon>
    </lineage>
</organism>
<keyword evidence="2 5" id="KW-0812">Transmembrane</keyword>
<proteinExistence type="predicted"/>
<evidence type="ECO:0000256" key="5">
    <source>
        <dbReference type="SAM" id="Phobius"/>
    </source>
</evidence>
<name>A0A502E501_9MYCO</name>
<dbReference type="InterPro" id="IPR003807">
    <property type="entry name" value="DUF202"/>
</dbReference>
<gene>
    <name evidence="7" type="ORF">EAH80_21005</name>
</gene>
<dbReference type="OrthoDB" id="3701077at2"/>
<feature type="transmembrane region" description="Helical" evidence="5">
    <location>
        <begin position="44"/>
        <end position="64"/>
    </location>
</feature>
<evidence type="ECO:0000256" key="4">
    <source>
        <dbReference type="ARBA" id="ARBA00023136"/>
    </source>
</evidence>
<dbReference type="GO" id="GO:0012505">
    <property type="term" value="C:endomembrane system"/>
    <property type="evidence" value="ECO:0007669"/>
    <property type="project" value="UniProtKB-SubCell"/>
</dbReference>
<dbReference type="Pfam" id="PF02656">
    <property type="entry name" value="DUF202"/>
    <property type="match status" value="1"/>
</dbReference>
<keyword evidence="3 5" id="KW-1133">Transmembrane helix</keyword>
<evidence type="ECO:0000256" key="3">
    <source>
        <dbReference type="ARBA" id="ARBA00022989"/>
    </source>
</evidence>
<feature type="domain" description="DUF202" evidence="6">
    <location>
        <begin position="8"/>
        <end position="73"/>
    </location>
</feature>
<dbReference type="AlphaFoldDB" id="A0A502E501"/>
<accession>A0A502E501</accession>
<dbReference type="Proteomes" id="UP000320095">
    <property type="component" value="Unassembled WGS sequence"/>
</dbReference>
<keyword evidence="8" id="KW-1185">Reference proteome</keyword>